<dbReference type="GeneID" id="123408624"/>
<dbReference type="GO" id="GO:0008146">
    <property type="term" value="F:sulfotransferase activity"/>
    <property type="evidence" value="ECO:0000318"/>
    <property type="project" value="GO_Central"/>
</dbReference>
<dbReference type="GO" id="GO:0005737">
    <property type="term" value="C:cytoplasm"/>
    <property type="evidence" value="ECO:0000318"/>
    <property type="project" value="GO_Central"/>
</dbReference>
<dbReference type="Proteomes" id="UP000011116">
    <property type="component" value="Chromosome 7H"/>
</dbReference>
<evidence type="ECO:0000256" key="3">
    <source>
        <dbReference type="RuleBase" id="RU361155"/>
    </source>
</evidence>
<organism evidence="5 6">
    <name type="scientific">Hordeum vulgare subsp. vulgare</name>
    <name type="common">Domesticated barley</name>
    <dbReference type="NCBI Taxonomy" id="112509"/>
    <lineage>
        <taxon>Eukaryota</taxon>
        <taxon>Viridiplantae</taxon>
        <taxon>Streptophyta</taxon>
        <taxon>Embryophyta</taxon>
        <taxon>Tracheophyta</taxon>
        <taxon>Spermatophyta</taxon>
        <taxon>Magnoliopsida</taxon>
        <taxon>Liliopsida</taxon>
        <taxon>Poales</taxon>
        <taxon>Poaceae</taxon>
        <taxon>BOP clade</taxon>
        <taxon>Pooideae</taxon>
        <taxon>Triticodae</taxon>
        <taxon>Triticeae</taxon>
        <taxon>Hordeinae</taxon>
        <taxon>Hordeum</taxon>
    </lineage>
</organism>
<dbReference type="GO" id="GO:0051923">
    <property type="term" value="P:sulfation"/>
    <property type="evidence" value="ECO:0000318"/>
    <property type="project" value="GO_Central"/>
</dbReference>
<dbReference type="SUPFAM" id="SSF52540">
    <property type="entry name" value="P-loop containing nucleoside triphosphate hydrolases"/>
    <property type="match status" value="1"/>
</dbReference>
<comment type="similarity">
    <text evidence="1 3">Belongs to the sulfotransferase 1 family.</text>
</comment>
<dbReference type="InterPro" id="IPR000863">
    <property type="entry name" value="Sulfotransferase_dom"/>
</dbReference>
<sequence>MAAPSASCLVGPVPFKDIATAVDDDHSSPPEEYGDVVSDLPSTTALGMVLRQYRGSWVMQERVTGFISLQRRFTPRPGDVLLASPAKCGTTWLKALAFATMVRGAYPPADPQHPLLRMNPHECVPFMDELFTAGQGAGLEALPSPRLMNTHMHHALLPASVTDNPDCKIVFICRDPKDMLVSLWHFLRGVRPCTFADLFDSACEGKTPNGPIWDHLLGYWSASKTSPDNILFLRYEEMLVDPVDHVRKLARFIGQPFSQGDEVAGIPADIVKLYSFDKLKGLAANKAGSYDGKVFNFSHESFFRKGVAGDWVNHMTPEMAQRFDTIIEDRLGGSGLTFK</sequence>
<dbReference type="RefSeq" id="XP_044957617.1">
    <property type="nucleotide sequence ID" value="XM_045101682.1"/>
</dbReference>
<dbReference type="Pfam" id="PF00685">
    <property type="entry name" value="Sulfotransfer_1"/>
    <property type="match status" value="1"/>
</dbReference>
<feature type="domain" description="Sulfotransferase" evidence="4">
    <location>
        <begin position="78"/>
        <end position="335"/>
    </location>
</feature>
<dbReference type="EnsemblPlants" id="HORVU.MOREX.r3.7HG0716850.1">
    <property type="protein sequence ID" value="HORVU.MOREX.r3.7HG0716850.1"/>
    <property type="gene ID" value="HORVU.MOREX.r3.7HG0716850"/>
</dbReference>
<dbReference type="AlphaFoldDB" id="A0A8I6YG62"/>
<dbReference type="PANTHER" id="PTHR11783">
    <property type="entry name" value="SULFOTRANSFERASE SULT"/>
    <property type="match status" value="1"/>
</dbReference>
<name>A0A8I6YG62_HORVV</name>
<dbReference type="KEGG" id="hvg:123408624"/>
<dbReference type="Gramene" id="HORVU.MOREX.r2.7HG0594660.1">
    <property type="protein sequence ID" value="HORVU.MOREX.r2.7HG0594660.1"/>
    <property type="gene ID" value="HORVU.MOREX.r2.7HG0594660"/>
</dbReference>
<keyword evidence="2 3" id="KW-0808">Transferase</keyword>
<gene>
    <name evidence="5" type="primary">LOC123408624</name>
</gene>
<reference evidence="5" key="3">
    <citation type="submission" date="2022-01" db="UniProtKB">
        <authorList>
            <consortium name="EnsemblPlants"/>
        </authorList>
    </citation>
    <scope>IDENTIFICATION</scope>
    <source>
        <strain evidence="5">subsp. vulgare</strain>
    </source>
</reference>
<evidence type="ECO:0000313" key="5">
    <source>
        <dbReference type="EnsemblPlants" id="HORVU.MOREX.r3.7HG0716850.1"/>
    </source>
</evidence>
<dbReference type="Gramene" id="HORVU.MOREX.r3.7HG0716850.1">
    <property type="protein sequence ID" value="HORVU.MOREX.r3.7HG0716850.1"/>
    <property type="gene ID" value="HORVU.MOREX.r3.7HG0716850"/>
</dbReference>
<evidence type="ECO:0000313" key="6">
    <source>
        <dbReference type="Proteomes" id="UP000011116"/>
    </source>
</evidence>
<accession>A0A8I6YG62</accession>
<dbReference type="InterPro" id="IPR027417">
    <property type="entry name" value="P-loop_NTPase"/>
</dbReference>
<evidence type="ECO:0000259" key="4">
    <source>
        <dbReference type="Pfam" id="PF00685"/>
    </source>
</evidence>
<reference evidence="5" key="2">
    <citation type="submission" date="2020-10" db="EMBL/GenBank/DDBJ databases">
        <authorList>
            <person name="Scholz U."/>
            <person name="Mascher M."/>
            <person name="Fiebig A."/>
        </authorList>
    </citation>
    <scope>NUCLEOTIDE SEQUENCE [LARGE SCALE GENOMIC DNA]</scope>
    <source>
        <strain evidence="5">cv. Morex</strain>
    </source>
</reference>
<keyword evidence="6" id="KW-1185">Reference proteome</keyword>
<dbReference type="EC" id="2.8.2.-" evidence="3"/>
<proteinExistence type="inferred from homology"/>
<dbReference type="OrthoDB" id="205623at2759"/>
<dbReference type="OMA" id="AKYVYIC"/>
<evidence type="ECO:0000256" key="2">
    <source>
        <dbReference type="ARBA" id="ARBA00022679"/>
    </source>
</evidence>
<dbReference type="Gene3D" id="3.40.50.300">
    <property type="entry name" value="P-loop containing nucleotide triphosphate hydrolases"/>
    <property type="match status" value="1"/>
</dbReference>
<protein>
    <recommendedName>
        <fullName evidence="3">Sulfotransferase</fullName>
        <ecNumber evidence="3">2.8.2.-</ecNumber>
    </recommendedName>
</protein>
<evidence type="ECO:0000256" key="1">
    <source>
        <dbReference type="ARBA" id="ARBA00005771"/>
    </source>
</evidence>
<dbReference type="SMR" id="A0A8I6YG62"/>
<reference evidence="6" key="1">
    <citation type="journal article" date="2012" name="Nature">
        <title>A physical, genetic and functional sequence assembly of the barley genome.</title>
        <authorList>
            <consortium name="The International Barley Genome Sequencing Consortium"/>
            <person name="Mayer K.F."/>
            <person name="Waugh R."/>
            <person name="Brown J.W."/>
            <person name="Schulman A."/>
            <person name="Langridge P."/>
            <person name="Platzer M."/>
            <person name="Fincher G.B."/>
            <person name="Muehlbauer G.J."/>
            <person name="Sato K."/>
            <person name="Close T.J."/>
            <person name="Wise R.P."/>
            <person name="Stein N."/>
        </authorList>
    </citation>
    <scope>NUCLEOTIDE SEQUENCE [LARGE SCALE GENOMIC DNA]</scope>
    <source>
        <strain evidence="6">cv. Morex</strain>
    </source>
</reference>